<reference evidence="1 2" key="1">
    <citation type="submission" date="2018-01" db="EMBL/GenBank/DDBJ databases">
        <authorList>
            <person name="Clerissi C."/>
        </authorList>
    </citation>
    <scope>NUCLEOTIDE SEQUENCE [LARGE SCALE GENOMIC DNA]</scope>
    <source>
        <strain evidence="1">Cupriavidus taiwanensis STM 6021</strain>
    </source>
</reference>
<proteinExistence type="predicted"/>
<dbReference type="EMBL" id="OGUU01000008">
    <property type="protein sequence ID" value="SPC09509.1"/>
    <property type="molecule type" value="Genomic_DNA"/>
</dbReference>
<name>A0A7Z7NKV9_9BURK</name>
<protein>
    <submittedName>
        <fullName evidence="1">Uncharacterized protein</fullName>
    </submittedName>
</protein>
<sequence>MRHGFLLPWGVARSGRGRRVGILCSEYDPAGLCKAGFRIVRVR</sequence>
<accession>A0A7Z7NKV9</accession>
<evidence type="ECO:0000313" key="1">
    <source>
        <dbReference type="EMBL" id="SPC09509.1"/>
    </source>
</evidence>
<evidence type="ECO:0000313" key="2">
    <source>
        <dbReference type="Proteomes" id="UP000257139"/>
    </source>
</evidence>
<comment type="caution">
    <text evidence="1">The sequence shown here is derived from an EMBL/GenBank/DDBJ whole genome shotgun (WGS) entry which is preliminary data.</text>
</comment>
<dbReference type="AlphaFoldDB" id="A0A7Z7NKV9"/>
<gene>
    <name evidence="1" type="ORF">CBM2594_A40832</name>
</gene>
<dbReference type="Proteomes" id="UP000257139">
    <property type="component" value="Chromosome CBM2594_a"/>
</dbReference>
<organism evidence="1 2">
    <name type="scientific">Cupriavidus taiwanensis</name>
    <dbReference type="NCBI Taxonomy" id="164546"/>
    <lineage>
        <taxon>Bacteria</taxon>
        <taxon>Pseudomonadati</taxon>
        <taxon>Pseudomonadota</taxon>
        <taxon>Betaproteobacteria</taxon>
        <taxon>Burkholderiales</taxon>
        <taxon>Burkholderiaceae</taxon>
        <taxon>Cupriavidus</taxon>
    </lineage>
</organism>